<sequence length="167" mass="18780">MLTIRQAVPADLPALVDIYNYAVRETTATFDLEEQSVADRQAWFASHQPAQYPLLVAEDDGVVLGYSGILPYRVKPAYRHTVELSIYVHPAAQGQGIGKRLMEAIIEQAQTIGYHVIISGITGGNDVSFRLHEQFGFQEVGILREVGYKFDDWRDVHFYQLTLPLAD</sequence>
<dbReference type="EC" id="2.3.-.-" evidence="4"/>
<dbReference type="SUPFAM" id="SSF55729">
    <property type="entry name" value="Acyl-CoA N-acyltransferases (Nat)"/>
    <property type="match status" value="1"/>
</dbReference>
<dbReference type="PANTHER" id="PTHR43072">
    <property type="entry name" value="N-ACETYLTRANSFERASE"/>
    <property type="match status" value="1"/>
</dbReference>
<dbReference type="Proteomes" id="UP001596500">
    <property type="component" value="Unassembled WGS sequence"/>
</dbReference>
<dbReference type="PANTHER" id="PTHR43072:SF23">
    <property type="entry name" value="UPF0039 PROTEIN C11D3.02C"/>
    <property type="match status" value="1"/>
</dbReference>
<gene>
    <name evidence="4" type="ORF">ACFQNG_19470</name>
</gene>
<dbReference type="CDD" id="cd04301">
    <property type="entry name" value="NAT_SF"/>
    <property type="match status" value="1"/>
</dbReference>
<dbReference type="Pfam" id="PF00583">
    <property type="entry name" value="Acetyltransf_1"/>
    <property type="match status" value="1"/>
</dbReference>
<proteinExistence type="predicted"/>
<accession>A0ABW2RRC3</accession>
<organism evidence="4 5">
    <name type="scientific">Laceyella putida</name>
    <dbReference type="NCBI Taxonomy" id="110101"/>
    <lineage>
        <taxon>Bacteria</taxon>
        <taxon>Bacillati</taxon>
        <taxon>Bacillota</taxon>
        <taxon>Bacilli</taxon>
        <taxon>Bacillales</taxon>
        <taxon>Thermoactinomycetaceae</taxon>
        <taxon>Laceyella</taxon>
    </lineage>
</organism>
<name>A0ABW2RRC3_9BACL</name>
<evidence type="ECO:0000256" key="1">
    <source>
        <dbReference type="ARBA" id="ARBA00022679"/>
    </source>
</evidence>
<dbReference type="Gene3D" id="3.40.630.30">
    <property type="match status" value="1"/>
</dbReference>
<protein>
    <submittedName>
        <fullName evidence="4">GNAT family N-acetyltransferase</fullName>
        <ecNumber evidence="4">2.3.-.-</ecNumber>
    </submittedName>
</protein>
<evidence type="ECO:0000313" key="4">
    <source>
        <dbReference type="EMBL" id="MFC7443251.1"/>
    </source>
</evidence>
<dbReference type="RefSeq" id="WP_379867577.1">
    <property type="nucleotide sequence ID" value="NZ_JBHTBW010000081.1"/>
</dbReference>
<evidence type="ECO:0000256" key="2">
    <source>
        <dbReference type="ARBA" id="ARBA00023315"/>
    </source>
</evidence>
<keyword evidence="1 4" id="KW-0808">Transferase</keyword>
<keyword evidence="2 4" id="KW-0012">Acyltransferase</keyword>
<keyword evidence="5" id="KW-1185">Reference proteome</keyword>
<dbReference type="EMBL" id="JBHTBW010000081">
    <property type="protein sequence ID" value="MFC7443251.1"/>
    <property type="molecule type" value="Genomic_DNA"/>
</dbReference>
<evidence type="ECO:0000313" key="5">
    <source>
        <dbReference type="Proteomes" id="UP001596500"/>
    </source>
</evidence>
<reference evidence="5" key="1">
    <citation type="journal article" date="2019" name="Int. J. Syst. Evol. Microbiol.">
        <title>The Global Catalogue of Microorganisms (GCM) 10K type strain sequencing project: providing services to taxonomists for standard genome sequencing and annotation.</title>
        <authorList>
            <consortium name="The Broad Institute Genomics Platform"/>
            <consortium name="The Broad Institute Genome Sequencing Center for Infectious Disease"/>
            <person name="Wu L."/>
            <person name="Ma J."/>
        </authorList>
    </citation>
    <scope>NUCLEOTIDE SEQUENCE [LARGE SCALE GENOMIC DNA]</scope>
    <source>
        <strain evidence="5">CGMCC 1.12942</strain>
    </source>
</reference>
<dbReference type="InterPro" id="IPR016181">
    <property type="entry name" value="Acyl_CoA_acyltransferase"/>
</dbReference>
<dbReference type="PROSITE" id="PS51186">
    <property type="entry name" value="GNAT"/>
    <property type="match status" value="1"/>
</dbReference>
<dbReference type="InterPro" id="IPR000182">
    <property type="entry name" value="GNAT_dom"/>
</dbReference>
<feature type="domain" description="N-acetyltransferase" evidence="3">
    <location>
        <begin position="2"/>
        <end position="166"/>
    </location>
</feature>
<evidence type="ECO:0000259" key="3">
    <source>
        <dbReference type="PROSITE" id="PS51186"/>
    </source>
</evidence>
<dbReference type="GO" id="GO:0016746">
    <property type="term" value="F:acyltransferase activity"/>
    <property type="evidence" value="ECO:0007669"/>
    <property type="project" value="UniProtKB-KW"/>
</dbReference>
<comment type="caution">
    <text evidence="4">The sequence shown here is derived from an EMBL/GenBank/DDBJ whole genome shotgun (WGS) entry which is preliminary data.</text>
</comment>